<reference evidence="7 8" key="1">
    <citation type="submission" date="2020-08" db="EMBL/GenBank/DDBJ databases">
        <title>Genomic Encyclopedia of Type Strains, Phase IV (KMG-IV): sequencing the most valuable type-strain genomes for metagenomic binning, comparative biology and taxonomic classification.</title>
        <authorList>
            <person name="Goeker M."/>
        </authorList>
    </citation>
    <scope>NUCLEOTIDE SEQUENCE [LARGE SCALE GENOMIC DNA]</scope>
    <source>
        <strain evidence="7 8">DSM 25335</strain>
    </source>
</reference>
<dbReference type="InterPro" id="IPR000874">
    <property type="entry name" value="Bombesin"/>
</dbReference>
<feature type="DNA-binding region" description="H-T-H motif" evidence="5">
    <location>
        <begin position="36"/>
        <end position="55"/>
    </location>
</feature>
<dbReference type="GO" id="GO:0000976">
    <property type="term" value="F:transcription cis-regulatory region binding"/>
    <property type="evidence" value="ECO:0007669"/>
    <property type="project" value="TreeGrafter"/>
</dbReference>
<dbReference type="AlphaFoldDB" id="A0A7W8MF00"/>
<dbReference type="PROSITE" id="PS00257">
    <property type="entry name" value="BOMBESIN"/>
    <property type="match status" value="1"/>
</dbReference>
<proteinExistence type="predicted"/>
<dbReference type="GO" id="GO:0003700">
    <property type="term" value="F:DNA-binding transcription factor activity"/>
    <property type="evidence" value="ECO:0007669"/>
    <property type="project" value="TreeGrafter"/>
</dbReference>
<dbReference type="EMBL" id="JACHFZ010000001">
    <property type="protein sequence ID" value="MBB5290668.1"/>
    <property type="molecule type" value="Genomic_DNA"/>
</dbReference>
<protein>
    <submittedName>
        <fullName evidence="7">AcrR family transcriptional regulator</fullName>
    </submittedName>
</protein>
<gene>
    <name evidence="7" type="ORF">HNQ67_000164</name>
</gene>
<evidence type="ECO:0000259" key="6">
    <source>
        <dbReference type="PROSITE" id="PS50977"/>
    </source>
</evidence>
<sequence length="208" mass="22966">MHGPANSPDPNIASKRLLIVREARDHFVRHGYAAAKVEPIAREAGVSTATLYALFRGKAELFTAVIDDAADEFARQMAQVRAVEGDARAALTSFADAYATFMSDPFVRSIFRLVMAERPRFQPLALRFFEKGRAEVGRTLIGLIVRLSKSGELGPVEHPSWAAGHLMGMIEHPVFFVPLVTGDEVRVRRTNAEVVAEAVETFLARYGR</sequence>
<evidence type="ECO:0000313" key="7">
    <source>
        <dbReference type="EMBL" id="MBB5290668.1"/>
    </source>
</evidence>
<keyword evidence="8" id="KW-1185">Reference proteome</keyword>
<evidence type="ECO:0000256" key="1">
    <source>
        <dbReference type="ARBA" id="ARBA00004613"/>
    </source>
</evidence>
<comment type="subcellular location">
    <subcellularLocation>
        <location evidence="1">Secreted</location>
    </subcellularLocation>
</comment>
<dbReference type="PANTHER" id="PTHR30055">
    <property type="entry name" value="HTH-TYPE TRANSCRIPTIONAL REGULATOR RUTR"/>
    <property type="match status" value="1"/>
</dbReference>
<dbReference type="InterPro" id="IPR001647">
    <property type="entry name" value="HTH_TetR"/>
</dbReference>
<accession>A0A7W8MF00</accession>
<organism evidence="7 8">
    <name type="scientific">Brevundimonas basaltis</name>
    <dbReference type="NCBI Taxonomy" id="472166"/>
    <lineage>
        <taxon>Bacteria</taxon>
        <taxon>Pseudomonadati</taxon>
        <taxon>Pseudomonadota</taxon>
        <taxon>Alphaproteobacteria</taxon>
        <taxon>Caulobacterales</taxon>
        <taxon>Caulobacteraceae</taxon>
        <taxon>Brevundimonas</taxon>
    </lineage>
</organism>
<keyword evidence="4 5" id="KW-0238">DNA-binding</keyword>
<evidence type="ECO:0000256" key="4">
    <source>
        <dbReference type="ARBA" id="ARBA00023125"/>
    </source>
</evidence>
<dbReference type="InterPro" id="IPR036271">
    <property type="entry name" value="Tet_transcr_reg_TetR-rel_C_sf"/>
</dbReference>
<evidence type="ECO:0000256" key="2">
    <source>
        <dbReference type="ARBA" id="ARBA00022525"/>
    </source>
</evidence>
<feature type="domain" description="HTH tetR-type" evidence="6">
    <location>
        <begin position="13"/>
        <end position="73"/>
    </location>
</feature>
<evidence type="ECO:0000313" key="8">
    <source>
        <dbReference type="Proteomes" id="UP000566663"/>
    </source>
</evidence>
<keyword evidence="2" id="KW-0964">Secreted</keyword>
<dbReference type="SUPFAM" id="SSF46689">
    <property type="entry name" value="Homeodomain-like"/>
    <property type="match status" value="1"/>
</dbReference>
<dbReference type="PROSITE" id="PS50977">
    <property type="entry name" value="HTH_TETR_2"/>
    <property type="match status" value="1"/>
</dbReference>
<dbReference type="Pfam" id="PF14246">
    <property type="entry name" value="TetR_C_7"/>
    <property type="match status" value="1"/>
</dbReference>
<dbReference type="GO" id="GO:0005576">
    <property type="term" value="C:extracellular region"/>
    <property type="evidence" value="ECO:0007669"/>
    <property type="project" value="UniProtKB-SubCell"/>
</dbReference>
<evidence type="ECO:0000256" key="5">
    <source>
        <dbReference type="PROSITE-ProRule" id="PRU00335"/>
    </source>
</evidence>
<keyword evidence="3" id="KW-0027">Amidation</keyword>
<dbReference type="PANTHER" id="PTHR30055:SF146">
    <property type="entry name" value="HTH-TYPE TRANSCRIPTIONAL DUAL REGULATOR CECR"/>
    <property type="match status" value="1"/>
</dbReference>
<comment type="caution">
    <text evidence="7">The sequence shown here is derived from an EMBL/GenBank/DDBJ whole genome shotgun (WGS) entry which is preliminary data.</text>
</comment>
<dbReference type="Gene3D" id="1.10.357.10">
    <property type="entry name" value="Tetracycline Repressor, domain 2"/>
    <property type="match status" value="1"/>
</dbReference>
<dbReference type="Proteomes" id="UP000566663">
    <property type="component" value="Unassembled WGS sequence"/>
</dbReference>
<dbReference type="SUPFAM" id="SSF48498">
    <property type="entry name" value="Tetracyclin repressor-like, C-terminal domain"/>
    <property type="match status" value="1"/>
</dbReference>
<dbReference type="RefSeq" id="WP_183251446.1">
    <property type="nucleotide sequence ID" value="NZ_BAAAFF010000003.1"/>
</dbReference>
<evidence type="ECO:0000256" key="3">
    <source>
        <dbReference type="ARBA" id="ARBA00022815"/>
    </source>
</evidence>
<dbReference type="Pfam" id="PF00440">
    <property type="entry name" value="TetR_N"/>
    <property type="match status" value="1"/>
</dbReference>
<name>A0A7W8MF00_9CAUL</name>
<dbReference type="PRINTS" id="PR00455">
    <property type="entry name" value="HTHTETR"/>
</dbReference>
<dbReference type="InterPro" id="IPR050109">
    <property type="entry name" value="HTH-type_TetR-like_transc_reg"/>
</dbReference>
<dbReference type="InterPro" id="IPR009057">
    <property type="entry name" value="Homeodomain-like_sf"/>
</dbReference>
<dbReference type="GO" id="GO:0007218">
    <property type="term" value="P:neuropeptide signaling pathway"/>
    <property type="evidence" value="ECO:0007669"/>
    <property type="project" value="InterPro"/>
</dbReference>
<dbReference type="InterPro" id="IPR039536">
    <property type="entry name" value="TetR_C_Proteobacteria"/>
</dbReference>